<dbReference type="PANTHER" id="PTHR37984:SF5">
    <property type="entry name" value="PROTEIN NYNRIN-LIKE"/>
    <property type="match status" value="1"/>
</dbReference>
<evidence type="ECO:0000256" key="14">
    <source>
        <dbReference type="ARBA" id="ARBA00022932"/>
    </source>
</evidence>
<feature type="domain" description="Reverse transcriptase" evidence="18">
    <location>
        <begin position="317"/>
        <end position="496"/>
    </location>
</feature>
<evidence type="ECO:0000256" key="15">
    <source>
        <dbReference type="ARBA" id="ARBA00023125"/>
    </source>
</evidence>
<dbReference type="CDD" id="cd00024">
    <property type="entry name" value="CD_CSD"/>
    <property type="match status" value="1"/>
</dbReference>
<dbReference type="Gene3D" id="3.30.420.10">
    <property type="entry name" value="Ribonuclease H-like superfamily/Ribonuclease H"/>
    <property type="match status" value="1"/>
</dbReference>
<dbReference type="Pfam" id="PF24626">
    <property type="entry name" value="SH3_Tf2-1"/>
    <property type="match status" value="1"/>
</dbReference>
<reference evidence="20" key="1">
    <citation type="submission" date="2020-10" db="EMBL/GenBank/DDBJ databases">
        <title>Genome Sequence of Monilinia vaccinii-corymbosi Sheds Light on Mummy Berry Disease Infection of Blueberry and Mating Type.</title>
        <authorList>
            <person name="Yow A.G."/>
            <person name="Zhang Y."/>
            <person name="Bansal K."/>
            <person name="Eacker S.M."/>
            <person name="Sullivan S."/>
            <person name="Liachko I."/>
            <person name="Cubeta M.A."/>
            <person name="Rollins J.A."/>
            <person name="Ashrafi H."/>
        </authorList>
    </citation>
    <scope>NUCLEOTIDE SEQUENCE</scope>
    <source>
        <strain evidence="20">RL-1</strain>
    </source>
</reference>
<dbReference type="GO" id="GO:0004519">
    <property type="term" value="F:endonuclease activity"/>
    <property type="evidence" value="ECO:0007669"/>
    <property type="project" value="UniProtKB-KW"/>
</dbReference>
<dbReference type="PROSITE" id="PS50013">
    <property type="entry name" value="CHROMO_2"/>
    <property type="match status" value="1"/>
</dbReference>
<keyword evidence="7" id="KW-0064">Aspartyl protease</keyword>
<dbReference type="GO" id="GO:0006310">
    <property type="term" value="P:DNA recombination"/>
    <property type="evidence" value="ECO:0007669"/>
    <property type="project" value="UniProtKB-KW"/>
</dbReference>
<dbReference type="GO" id="GO:0003887">
    <property type="term" value="F:DNA-directed DNA polymerase activity"/>
    <property type="evidence" value="ECO:0007669"/>
    <property type="project" value="UniProtKB-KW"/>
</dbReference>
<dbReference type="FunFam" id="1.10.340.70:FF:000001">
    <property type="entry name" value="Retrovirus-related Pol polyprotein from transposon gypsy-like Protein"/>
    <property type="match status" value="1"/>
</dbReference>
<evidence type="ECO:0000256" key="13">
    <source>
        <dbReference type="ARBA" id="ARBA00022918"/>
    </source>
</evidence>
<dbReference type="InterPro" id="IPR000477">
    <property type="entry name" value="RT_dom"/>
</dbReference>
<evidence type="ECO:0000256" key="5">
    <source>
        <dbReference type="ARBA" id="ARBA00022722"/>
    </source>
</evidence>
<dbReference type="GO" id="GO:0015074">
    <property type="term" value="P:DNA integration"/>
    <property type="evidence" value="ECO:0007669"/>
    <property type="project" value="UniProtKB-KW"/>
</dbReference>
<name>A0A8A3NYY7_9HELO</name>
<dbReference type="SUPFAM" id="SSF53098">
    <property type="entry name" value="Ribonuclease H-like"/>
    <property type="match status" value="1"/>
</dbReference>
<dbReference type="Gene3D" id="1.10.340.70">
    <property type="match status" value="1"/>
</dbReference>
<dbReference type="InterPro" id="IPR016197">
    <property type="entry name" value="Chromo-like_dom_sf"/>
</dbReference>
<evidence type="ECO:0000256" key="4">
    <source>
        <dbReference type="ARBA" id="ARBA00022695"/>
    </source>
</evidence>
<dbReference type="SUPFAM" id="SSF56672">
    <property type="entry name" value="DNA/RNA polymerases"/>
    <property type="match status" value="1"/>
</dbReference>
<dbReference type="CDD" id="cd09274">
    <property type="entry name" value="RNase_HI_RT_Ty3"/>
    <property type="match status" value="1"/>
</dbReference>
<dbReference type="PANTHER" id="PTHR37984">
    <property type="entry name" value="PROTEIN CBG26694"/>
    <property type="match status" value="1"/>
</dbReference>
<dbReference type="GO" id="GO:0003677">
    <property type="term" value="F:DNA binding"/>
    <property type="evidence" value="ECO:0007669"/>
    <property type="project" value="UniProtKB-KW"/>
</dbReference>
<proteinExistence type="predicted"/>
<evidence type="ECO:0000256" key="11">
    <source>
        <dbReference type="ARBA" id="ARBA00022884"/>
    </source>
</evidence>
<dbReference type="GO" id="GO:0006508">
    <property type="term" value="P:proteolysis"/>
    <property type="evidence" value="ECO:0007669"/>
    <property type="project" value="UniProtKB-KW"/>
</dbReference>
<organism evidence="20 21">
    <name type="scientific">Monilinia vaccinii-corymbosi</name>
    <dbReference type="NCBI Taxonomy" id="61207"/>
    <lineage>
        <taxon>Eukaryota</taxon>
        <taxon>Fungi</taxon>
        <taxon>Dikarya</taxon>
        <taxon>Ascomycota</taxon>
        <taxon>Pezizomycotina</taxon>
        <taxon>Leotiomycetes</taxon>
        <taxon>Helotiales</taxon>
        <taxon>Sclerotiniaceae</taxon>
        <taxon>Monilinia</taxon>
    </lineage>
</organism>
<keyword evidence="16" id="KW-0233">DNA recombination</keyword>
<dbReference type="InterPro" id="IPR043502">
    <property type="entry name" value="DNA/RNA_pol_sf"/>
</dbReference>
<dbReference type="Pfam" id="PF17921">
    <property type="entry name" value="Integrase_H2C2"/>
    <property type="match status" value="1"/>
</dbReference>
<keyword evidence="9" id="KW-0378">Hydrolase</keyword>
<evidence type="ECO:0000313" key="20">
    <source>
        <dbReference type="EMBL" id="QSZ30753.1"/>
    </source>
</evidence>
<keyword evidence="14" id="KW-0239">DNA-directed DNA polymerase</keyword>
<sequence length="1288" mass="148675">MLFPMFKPRYMPLDASIAVKGYDGTHGNAITHYTFLNLTIDGREQAFVPFLITNLGSFSIILGHGWLSEARVKLDCFKRRLEWPSERSPTYSLAKNLFLTRKDFRKKKIDRLAQQDADRRDQQLDEFWVRRDSLRPPPNVNLITPSAPSAVNVSTPKKLVSKPPVLRPQQIYETLPRLLSDSVDIYSLTSAQFNLICKKGKDHELFTITLQELESVLEEKSTDRTIANVEQLCKSKSRKQLDSILASMNSEPEILLAYAAFRKAFSKEGSNILPPHRPYDHKIILESDAEKALRYSPLYKMSLEQLEVVKEYLKDNLAKGFIEPSQASYAASVLFVKKPNGSLRFCIDFRLLNSLTRKDRYPLPLIDETLARLAGAKIYTKLDIRQAFHRIRMDPASEEYTTFRTRYGSYKCKVLPFGLTNGPATYQRYMNDILFDYLDVFCTAYLDDILIYSENEEEHEEHVKLVLTRLENAGLQADLKKCEFNVKRTKYLGFIISTEGIEVDPEKIEIVESWAYPTTVKGIQSFLGFCNFYRRFIKDYGIIAKPLTELTKANTPFIFDDICRQAFDILKEKLMTAPLLQHYDYSLPCMLETDASDGVVASVLSQKHGDDWLPVAYFSKTMAAAELNYEVHDKEMLSIVRSFSHWKSELAGSPHQIRVYTDHKALEYFMTTKALNARQARWAELLADYHFIIMYRPGKDNPLADALTRRVDELDAQNATKKKNRVQQLIKDGQIDPQIMRDSLRDHLSDDAAIATIDLFPIAPAFDIVNKVLQANRNTESLNATRLEALKGHKHLSLSDGLLLYNHKLVVPNDDDLRTLLIREAHDSVSTAHPGVRKTYLLLAEQYYWRGMVATIAQYIRNCHSCKRSSAPRDRTPGLLHPLPIPERAWSDISMDYCSFNKDKHGYDNVLVFIDRLSKQAISIPCHKEINAQQQAQIYIYHIYRYYGAPNTIVSDRGPQFISDFWAEFNRILGTNLKLSTAHHPQTDGQTEIYNQYLQQRLRPFISYYQDDWSEFLPLMDYAQLTLPHDTLGGLTPYEVLYGHHPKHTWDWKPETSAPTSNLNAQEARKFVERSYAAVARAKEHILRAQEKMTRSANLHRRPIDFDIGDHVWLLMKEYPTQRPSQKLDFPVQGPFKIIGRVGHSFRLELPSTMKIHPVFSPDKLRKAHTDPLPGQVQEPPPPINITGDFEWEVEKVLAIKLTRKTLRYRVVWLNADEDLTWYPASDLKTAPHKLRDFHLANPTRPGPPALLPEWLRLYEQGEDNYDYMDNDRPMLDPDRTKFFLANQ</sequence>
<keyword evidence="13" id="KW-0695">RNA-directed DNA polymerase</keyword>
<dbReference type="Gene3D" id="2.40.50.40">
    <property type="match status" value="1"/>
</dbReference>
<dbReference type="InterPro" id="IPR041373">
    <property type="entry name" value="RT_RNaseH"/>
</dbReference>
<dbReference type="InterPro" id="IPR036397">
    <property type="entry name" value="RNaseH_sf"/>
</dbReference>
<dbReference type="CDD" id="cd01647">
    <property type="entry name" value="RT_LTR"/>
    <property type="match status" value="1"/>
</dbReference>
<keyword evidence="6" id="KW-0479">Metal-binding</keyword>
<keyword evidence="12" id="KW-0229">DNA integration</keyword>
<dbReference type="PROSITE" id="PS50994">
    <property type="entry name" value="INTEGRASE"/>
    <property type="match status" value="1"/>
</dbReference>
<dbReference type="GO" id="GO:0046872">
    <property type="term" value="F:metal ion binding"/>
    <property type="evidence" value="ECO:0007669"/>
    <property type="project" value="UniProtKB-KW"/>
</dbReference>
<gene>
    <name evidence="20" type="ORF">DSL72_000311</name>
</gene>
<dbReference type="InterPro" id="IPR000953">
    <property type="entry name" value="Chromo/chromo_shadow_dom"/>
</dbReference>
<evidence type="ECO:0000259" key="17">
    <source>
        <dbReference type="PROSITE" id="PS50013"/>
    </source>
</evidence>
<keyword evidence="3" id="KW-0808">Transferase</keyword>
<keyword evidence="10" id="KW-0460">Magnesium</keyword>
<dbReference type="Gene3D" id="3.10.20.370">
    <property type="match status" value="1"/>
</dbReference>
<keyword evidence="21" id="KW-1185">Reference proteome</keyword>
<dbReference type="Pfam" id="PF17917">
    <property type="entry name" value="RT_RNaseH"/>
    <property type="match status" value="1"/>
</dbReference>
<evidence type="ECO:0000256" key="1">
    <source>
        <dbReference type="ARBA" id="ARBA00011353"/>
    </source>
</evidence>
<feature type="domain" description="Integrase catalytic" evidence="19">
    <location>
        <begin position="880"/>
        <end position="1045"/>
    </location>
</feature>
<evidence type="ECO:0000256" key="16">
    <source>
        <dbReference type="ARBA" id="ARBA00023172"/>
    </source>
</evidence>
<evidence type="ECO:0000256" key="12">
    <source>
        <dbReference type="ARBA" id="ARBA00022908"/>
    </source>
</evidence>
<protein>
    <recommendedName>
        <fullName evidence="22">Reverse transcriptase</fullName>
    </recommendedName>
</protein>
<evidence type="ECO:0000256" key="6">
    <source>
        <dbReference type="ARBA" id="ARBA00022723"/>
    </source>
</evidence>
<dbReference type="InterPro" id="IPR043128">
    <property type="entry name" value="Rev_trsase/Diguanyl_cyclase"/>
</dbReference>
<dbReference type="OrthoDB" id="3542122at2759"/>
<dbReference type="Gene3D" id="3.10.10.10">
    <property type="entry name" value="HIV Type 1 Reverse Transcriptase, subunit A, domain 1"/>
    <property type="match status" value="1"/>
</dbReference>
<dbReference type="InterPro" id="IPR012337">
    <property type="entry name" value="RNaseH-like_sf"/>
</dbReference>
<dbReference type="GO" id="GO:0003723">
    <property type="term" value="F:RNA binding"/>
    <property type="evidence" value="ECO:0007669"/>
    <property type="project" value="UniProtKB-KW"/>
</dbReference>
<dbReference type="Proteomes" id="UP000672032">
    <property type="component" value="Chromosome 2"/>
</dbReference>
<evidence type="ECO:0000259" key="19">
    <source>
        <dbReference type="PROSITE" id="PS50994"/>
    </source>
</evidence>
<evidence type="ECO:0000256" key="10">
    <source>
        <dbReference type="ARBA" id="ARBA00022842"/>
    </source>
</evidence>
<feature type="domain" description="Chromo" evidence="17">
    <location>
        <begin position="1192"/>
        <end position="1250"/>
    </location>
</feature>
<dbReference type="EMBL" id="CP063406">
    <property type="protein sequence ID" value="QSZ30753.1"/>
    <property type="molecule type" value="Genomic_DNA"/>
</dbReference>
<accession>A0A8A3NYY7</accession>
<evidence type="ECO:0000313" key="21">
    <source>
        <dbReference type="Proteomes" id="UP000672032"/>
    </source>
</evidence>
<dbReference type="PROSITE" id="PS50878">
    <property type="entry name" value="RT_POL"/>
    <property type="match status" value="1"/>
</dbReference>
<dbReference type="InterPro" id="IPR050951">
    <property type="entry name" value="Retrovirus_Pol_polyprotein"/>
</dbReference>
<keyword evidence="4" id="KW-0548">Nucleotidyltransferase</keyword>
<dbReference type="InterPro" id="IPR056924">
    <property type="entry name" value="SH3_Tf2-1"/>
</dbReference>
<dbReference type="GO" id="GO:0005634">
    <property type="term" value="C:nucleus"/>
    <property type="evidence" value="ECO:0007669"/>
    <property type="project" value="UniProtKB-ARBA"/>
</dbReference>
<dbReference type="Gene3D" id="3.30.70.270">
    <property type="match status" value="2"/>
</dbReference>
<dbReference type="Pfam" id="PF00078">
    <property type="entry name" value="RVT_1"/>
    <property type="match status" value="1"/>
</dbReference>
<evidence type="ECO:0000256" key="2">
    <source>
        <dbReference type="ARBA" id="ARBA00022670"/>
    </source>
</evidence>
<keyword evidence="15" id="KW-0238">DNA-binding</keyword>
<keyword evidence="2" id="KW-0645">Protease</keyword>
<evidence type="ECO:0000256" key="9">
    <source>
        <dbReference type="ARBA" id="ARBA00022801"/>
    </source>
</evidence>
<evidence type="ECO:0008006" key="22">
    <source>
        <dbReference type="Google" id="ProtNLM"/>
    </source>
</evidence>
<keyword evidence="8" id="KW-0255">Endonuclease</keyword>
<dbReference type="GO" id="GO:0003964">
    <property type="term" value="F:RNA-directed DNA polymerase activity"/>
    <property type="evidence" value="ECO:0007669"/>
    <property type="project" value="UniProtKB-KW"/>
</dbReference>
<dbReference type="FunFam" id="3.30.70.270:FF:000020">
    <property type="entry name" value="Transposon Tf2-6 polyprotein-like Protein"/>
    <property type="match status" value="1"/>
</dbReference>
<dbReference type="InterPro" id="IPR001584">
    <property type="entry name" value="Integrase_cat-core"/>
</dbReference>
<dbReference type="Pfam" id="PF00665">
    <property type="entry name" value="rve"/>
    <property type="match status" value="1"/>
</dbReference>
<evidence type="ECO:0000256" key="8">
    <source>
        <dbReference type="ARBA" id="ARBA00022759"/>
    </source>
</evidence>
<evidence type="ECO:0000256" key="3">
    <source>
        <dbReference type="ARBA" id="ARBA00022679"/>
    </source>
</evidence>
<dbReference type="GO" id="GO:0004190">
    <property type="term" value="F:aspartic-type endopeptidase activity"/>
    <property type="evidence" value="ECO:0007669"/>
    <property type="project" value="UniProtKB-KW"/>
</dbReference>
<evidence type="ECO:0000259" key="18">
    <source>
        <dbReference type="PROSITE" id="PS50878"/>
    </source>
</evidence>
<keyword evidence="11" id="KW-0694">RNA-binding</keyword>
<dbReference type="InterPro" id="IPR041588">
    <property type="entry name" value="Integrase_H2C2"/>
</dbReference>
<evidence type="ECO:0000256" key="7">
    <source>
        <dbReference type="ARBA" id="ARBA00022750"/>
    </source>
</evidence>
<dbReference type="GO" id="GO:0006338">
    <property type="term" value="P:chromatin remodeling"/>
    <property type="evidence" value="ECO:0007669"/>
    <property type="project" value="UniProtKB-ARBA"/>
</dbReference>
<comment type="subunit">
    <text evidence="1">Component of the NuA4 histone acetyltransferase complex.</text>
</comment>
<keyword evidence="5" id="KW-0540">Nuclease</keyword>
<dbReference type="SUPFAM" id="SSF54160">
    <property type="entry name" value="Chromo domain-like"/>
    <property type="match status" value="1"/>
</dbReference>